<feature type="transmembrane region" description="Helical" evidence="11">
    <location>
        <begin position="101"/>
        <end position="118"/>
    </location>
</feature>
<dbReference type="Pfam" id="PF00892">
    <property type="entry name" value="EamA"/>
    <property type="match status" value="1"/>
</dbReference>
<evidence type="ECO:0000256" key="4">
    <source>
        <dbReference type="ARBA" id="ARBA00022519"/>
    </source>
</evidence>
<keyword evidence="8 11" id="KW-1133">Transmembrane helix</keyword>
<proteinExistence type="predicted"/>
<evidence type="ECO:0000256" key="7">
    <source>
        <dbReference type="ARBA" id="ARBA00022985"/>
    </source>
</evidence>
<keyword evidence="9" id="KW-0443">Lipid metabolism</keyword>
<keyword evidence="10 11" id="KW-0472">Membrane</keyword>
<dbReference type="Proteomes" id="UP000033860">
    <property type="component" value="Unassembled WGS sequence"/>
</dbReference>
<evidence type="ECO:0000313" key="13">
    <source>
        <dbReference type="EMBL" id="KKU61697.1"/>
    </source>
</evidence>
<evidence type="ECO:0000256" key="2">
    <source>
        <dbReference type="ARBA" id="ARBA00022475"/>
    </source>
</evidence>
<reference evidence="13 14" key="1">
    <citation type="journal article" date="2015" name="Nature">
        <title>rRNA introns, odd ribosomes, and small enigmatic genomes across a large radiation of phyla.</title>
        <authorList>
            <person name="Brown C.T."/>
            <person name="Hug L.A."/>
            <person name="Thomas B.C."/>
            <person name="Sharon I."/>
            <person name="Castelle C.J."/>
            <person name="Singh A."/>
            <person name="Wilkins M.J."/>
            <person name="Williams K.H."/>
            <person name="Banfield J.F."/>
        </authorList>
    </citation>
    <scope>NUCLEOTIDE SEQUENCE [LARGE SCALE GENOMIC DNA]</scope>
</reference>
<keyword evidence="3" id="KW-0444">Lipid biosynthesis</keyword>
<keyword evidence="5" id="KW-0441">Lipid A biosynthesis</keyword>
<dbReference type="PANTHER" id="PTHR30561:SF9">
    <property type="entry name" value="4-AMINO-4-DEOXY-L-ARABINOSE-PHOSPHOUNDECAPRENOL FLIPPASE SUBUNIT ARNF-RELATED"/>
    <property type="match status" value="1"/>
</dbReference>
<feature type="transmembrane region" description="Helical" evidence="11">
    <location>
        <begin position="44"/>
        <end position="68"/>
    </location>
</feature>
<comment type="subcellular location">
    <subcellularLocation>
        <location evidence="1">Cell membrane</location>
        <topology evidence="1">Multi-pass membrane protein</topology>
    </subcellularLocation>
</comment>
<dbReference type="Gene3D" id="1.10.3730.20">
    <property type="match status" value="1"/>
</dbReference>
<dbReference type="GO" id="GO:0009103">
    <property type="term" value="P:lipopolysaccharide biosynthetic process"/>
    <property type="evidence" value="ECO:0007669"/>
    <property type="project" value="UniProtKB-KW"/>
</dbReference>
<gene>
    <name evidence="13" type="ORF">UX85_C0002G0077</name>
</gene>
<dbReference type="EMBL" id="LCNT01000002">
    <property type="protein sequence ID" value="KKU61697.1"/>
    <property type="molecule type" value="Genomic_DNA"/>
</dbReference>
<comment type="caution">
    <text evidence="13">The sequence shown here is derived from an EMBL/GenBank/DDBJ whole genome shotgun (WGS) entry which is preliminary data.</text>
</comment>
<feature type="domain" description="EamA" evidence="12">
    <location>
        <begin position="48"/>
        <end position="117"/>
    </location>
</feature>
<evidence type="ECO:0000256" key="1">
    <source>
        <dbReference type="ARBA" id="ARBA00004651"/>
    </source>
</evidence>
<evidence type="ECO:0000256" key="6">
    <source>
        <dbReference type="ARBA" id="ARBA00022692"/>
    </source>
</evidence>
<dbReference type="GO" id="GO:0005886">
    <property type="term" value="C:plasma membrane"/>
    <property type="evidence" value="ECO:0007669"/>
    <property type="project" value="UniProtKB-SubCell"/>
</dbReference>
<feature type="transmembrane region" description="Helical" evidence="11">
    <location>
        <begin position="75"/>
        <end position="95"/>
    </location>
</feature>
<sequence>MRFVLIFTPVIVAAIGQLILKSGMNQVGEISLTKTSVVSEFIKIFLNPLVLLGLFFYFVSALIWLVVLSREKLSFVYPLVAASYVVTVFLSWLVLKETVPPLRWLGLMIIVSGILVVAKS</sequence>
<evidence type="ECO:0000313" key="14">
    <source>
        <dbReference type="Proteomes" id="UP000033860"/>
    </source>
</evidence>
<dbReference type="AlphaFoldDB" id="A0A0G1RX35"/>
<evidence type="ECO:0000256" key="10">
    <source>
        <dbReference type="ARBA" id="ARBA00023136"/>
    </source>
</evidence>
<dbReference type="PANTHER" id="PTHR30561">
    <property type="entry name" value="SMR FAMILY PROTON-DEPENDENT DRUG EFFLUX TRANSPORTER SUGE"/>
    <property type="match status" value="1"/>
</dbReference>
<keyword evidence="4" id="KW-0997">Cell inner membrane</keyword>
<evidence type="ECO:0000256" key="11">
    <source>
        <dbReference type="SAM" id="Phobius"/>
    </source>
</evidence>
<evidence type="ECO:0000256" key="3">
    <source>
        <dbReference type="ARBA" id="ARBA00022516"/>
    </source>
</evidence>
<evidence type="ECO:0000256" key="9">
    <source>
        <dbReference type="ARBA" id="ARBA00023098"/>
    </source>
</evidence>
<keyword evidence="7" id="KW-0448">Lipopolysaccharide biosynthesis</keyword>
<keyword evidence="6 11" id="KW-0812">Transmembrane</keyword>
<protein>
    <recommendedName>
        <fullName evidence="12">EamA domain-containing protein</fullName>
    </recommendedName>
</protein>
<dbReference type="SUPFAM" id="SSF103481">
    <property type="entry name" value="Multidrug resistance efflux transporter EmrE"/>
    <property type="match status" value="1"/>
</dbReference>
<dbReference type="InterPro" id="IPR037185">
    <property type="entry name" value="EmrE-like"/>
</dbReference>
<keyword evidence="2" id="KW-1003">Cell membrane</keyword>
<evidence type="ECO:0000259" key="12">
    <source>
        <dbReference type="Pfam" id="PF00892"/>
    </source>
</evidence>
<dbReference type="GO" id="GO:0022857">
    <property type="term" value="F:transmembrane transporter activity"/>
    <property type="evidence" value="ECO:0007669"/>
    <property type="project" value="InterPro"/>
</dbReference>
<dbReference type="InterPro" id="IPR000620">
    <property type="entry name" value="EamA_dom"/>
</dbReference>
<organism evidence="13 14">
    <name type="scientific">Candidatus Beckwithbacteria bacterium GW2011_GWB1_47_15</name>
    <dbReference type="NCBI Taxonomy" id="1618371"/>
    <lineage>
        <taxon>Bacteria</taxon>
        <taxon>Candidatus Beckwithiibacteriota</taxon>
    </lineage>
</organism>
<name>A0A0G1RX35_9BACT</name>
<dbReference type="InterPro" id="IPR000390">
    <property type="entry name" value="Small_drug/metabolite_transptr"/>
</dbReference>
<evidence type="ECO:0000256" key="8">
    <source>
        <dbReference type="ARBA" id="ARBA00022989"/>
    </source>
</evidence>
<accession>A0A0G1RX35</accession>
<evidence type="ECO:0000256" key="5">
    <source>
        <dbReference type="ARBA" id="ARBA00022556"/>
    </source>
</evidence>